<organism evidence="3 4">
    <name type="scientific">Thielaviopsis punctulata</name>
    <dbReference type="NCBI Taxonomy" id="72032"/>
    <lineage>
        <taxon>Eukaryota</taxon>
        <taxon>Fungi</taxon>
        <taxon>Dikarya</taxon>
        <taxon>Ascomycota</taxon>
        <taxon>Pezizomycotina</taxon>
        <taxon>Sordariomycetes</taxon>
        <taxon>Hypocreomycetidae</taxon>
        <taxon>Microascales</taxon>
        <taxon>Ceratocystidaceae</taxon>
        <taxon>Thielaviopsis</taxon>
    </lineage>
</organism>
<dbReference type="SUPFAM" id="SSF51695">
    <property type="entry name" value="PLC-like phosphodiesterases"/>
    <property type="match status" value="1"/>
</dbReference>
<accession>A0A0F4Z7N8</accession>
<feature type="compositionally biased region" description="Low complexity" evidence="1">
    <location>
        <begin position="23"/>
        <end position="36"/>
    </location>
</feature>
<dbReference type="InterPro" id="IPR017946">
    <property type="entry name" value="PLC-like_Pdiesterase_TIM-brl"/>
</dbReference>
<dbReference type="PROSITE" id="PS50007">
    <property type="entry name" value="PIPLC_X_DOMAIN"/>
    <property type="match status" value="1"/>
</dbReference>
<keyword evidence="4" id="KW-1185">Reference proteome</keyword>
<evidence type="ECO:0000313" key="4">
    <source>
        <dbReference type="Proteomes" id="UP000033483"/>
    </source>
</evidence>
<dbReference type="SMART" id="SM00148">
    <property type="entry name" value="PLCXc"/>
    <property type="match status" value="1"/>
</dbReference>
<dbReference type="CDD" id="cd08586">
    <property type="entry name" value="PI-PLCc_BcPLC_like"/>
    <property type="match status" value="1"/>
</dbReference>
<feature type="region of interest" description="Disordered" evidence="1">
    <location>
        <begin position="1"/>
        <end position="36"/>
    </location>
</feature>
<evidence type="ECO:0000259" key="2">
    <source>
        <dbReference type="SMART" id="SM00148"/>
    </source>
</evidence>
<protein>
    <recommendedName>
        <fullName evidence="2">Phosphatidylinositol-specific phospholipase C X domain-containing protein</fullName>
    </recommendedName>
</protein>
<dbReference type="Proteomes" id="UP000033483">
    <property type="component" value="Unassembled WGS sequence"/>
</dbReference>
<dbReference type="AlphaFoldDB" id="A0A0F4Z7N8"/>
<sequence>MKEETSESWGLLPAPVQAPTRNPSSIPLPSSAPSPRAVSRSTAAIFILLSFITLTTMFQRMLAISPCAEPGKSRCYRGYASDWSFDGAATTNAAWMSRLPDAVNLSSLSIPGTHDTMTFSLADSRLQCQNQNLSTQLTAGVRYIDARTRLHGDTLAIYHAFQPTGHSFADTFSTLFDFLDAHPSEALVVRVKEEGPRIGNGTLSFEDAFNLLRLQHPVLAKRFARHLYIPPRPVAALPTLGALRGKLLLLQEFRSVHGDYGVRWKSTQMVLEDLWIIPSLTHLGMKWDAIRTALERAQSEPNDNSALYLAHLSASVGVLPIEAAAGSRDGSVVGMNDRTGIWLETQEKARRGVVIMDFPGQPLLDAVIAQNEPLMR</sequence>
<dbReference type="Gene3D" id="3.20.20.190">
    <property type="entry name" value="Phosphatidylinositol (PI) phosphodiesterase"/>
    <property type="match status" value="1"/>
</dbReference>
<proteinExistence type="predicted"/>
<evidence type="ECO:0000256" key="1">
    <source>
        <dbReference type="SAM" id="MobiDB-lite"/>
    </source>
</evidence>
<dbReference type="GO" id="GO:0006629">
    <property type="term" value="P:lipid metabolic process"/>
    <property type="evidence" value="ECO:0007669"/>
    <property type="project" value="InterPro"/>
</dbReference>
<feature type="domain" description="Phosphatidylinositol-specific phospholipase C X" evidence="2">
    <location>
        <begin position="105"/>
        <end position="252"/>
    </location>
</feature>
<dbReference type="OrthoDB" id="1046782at2759"/>
<dbReference type="GO" id="GO:0008081">
    <property type="term" value="F:phosphoric diester hydrolase activity"/>
    <property type="evidence" value="ECO:0007669"/>
    <property type="project" value="InterPro"/>
</dbReference>
<gene>
    <name evidence="3" type="ORF">TD95_003120</name>
</gene>
<dbReference type="EMBL" id="LAEV01002291">
    <property type="protein sequence ID" value="KKA26111.1"/>
    <property type="molecule type" value="Genomic_DNA"/>
</dbReference>
<reference evidence="3 4" key="1">
    <citation type="submission" date="2015-03" db="EMBL/GenBank/DDBJ databases">
        <authorList>
            <person name="Radwan O."/>
            <person name="Al-Naeli F.A."/>
            <person name="Rendon G.A."/>
            <person name="Fields C."/>
        </authorList>
    </citation>
    <scope>NUCLEOTIDE SEQUENCE [LARGE SCALE GENOMIC DNA]</scope>
    <source>
        <strain evidence="3">CR-DP1</strain>
    </source>
</reference>
<dbReference type="PANTHER" id="PTHR13593:SF113">
    <property type="entry name" value="SI:DKEY-266F7.9"/>
    <property type="match status" value="1"/>
</dbReference>
<evidence type="ECO:0000313" key="3">
    <source>
        <dbReference type="EMBL" id="KKA26111.1"/>
    </source>
</evidence>
<dbReference type="InterPro" id="IPR051057">
    <property type="entry name" value="PI-PLC_domain"/>
</dbReference>
<dbReference type="InterPro" id="IPR000909">
    <property type="entry name" value="PLipase_C_PInositol-sp_X_dom"/>
</dbReference>
<comment type="caution">
    <text evidence="3">The sequence shown here is derived from an EMBL/GenBank/DDBJ whole genome shotgun (WGS) entry which is preliminary data.</text>
</comment>
<dbReference type="PANTHER" id="PTHR13593">
    <property type="match status" value="1"/>
</dbReference>
<name>A0A0F4Z7N8_9PEZI</name>